<keyword evidence="1" id="KW-0472">Membrane</keyword>
<keyword evidence="1" id="KW-0812">Transmembrane</keyword>
<dbReference type="PANTHER" id="PTHR43332">
    <property type="entry name" value="INNER MEMBRANE TRANSPORT PERMEASE YADH-RELATED"/>
    <property type="match status" value="1"/>
</dbReference>
<protein>
    <submittedName>
        <fullName evidence="2">ABC transporter permease</fullName>
    </submittedName>
</protein>
<feature type="transmembrane region" description="Helical" evidence="1">
    <location>
        <begin position="20"/>
        <end position="40"/>
    </location>
</feature>
<dbReference type="GO" id="GO:0005886">
    <property type="term" value="C:plasma membrane"/>
    <property type="evidence" value="ECO:0007669"/>
    <property type="project" value="TreeGrafter"/>
</dbReference>
<dbReference type="PANTHER" id="PTHR43332:SF2">
    <property type="entry name" value="INNER MEMBRANE TRANSPORT PERMEASE YADH"/>
    <property type="match status" value="1"/>
</dbReference>
<evidence type="ECO:0000256" key="1">
    <source>
        <dbReference type="SAM" id="Phobius"/>
    </source>
</evidence>
<gene>
    <name evidence="2" type="ORF">CWC05_23505</name>
</gene>
<accession>A0A5S3Y9X6</accession>
<evidence type="ECO:0000313" key="3">
    <source>
        <dbReference type="Proteomes" id="UP000305874"/>
    </source>
</evidence>
<reference evidence="3" key="2">
    <citation type="submission" date="2019-06" db="EMBL/GenBank/DDBJ databases">
        <title>Co-occurence of chitin degradation, pigmentation and bioactivity in marine Pseudoalteromonas.</title>
        <authorList>
            <person name="Sonnenschein E.C."/>
            <person name="Bech P.K."/>
        </authorList>
    </citation>
    <scope>NUCLEOTIDE SEQUENCE [LARGE SCALE GENOMIC DNA]</scope>
    <source>
        <strain evidence="3">S2897</strain>
    </source>
</reference>
<name>A0A5S3Y9X6_9GAMM</name>
<dbReference type="AlphaFoldDB" id="A0A5S3Y9X6"/>
<dbReference type="InterPro" id="IPR052522">
    <property type="entry name" value="ABC-2_transport_permease"/>
</dbReference>
<keyword evidence="1" id="KW-1133">Transmembrane helix</keyword>
<evidence type="ECO:0000313" key="2">
    <source>
        <dbReference type="EMBL" id="TMP68374.1"/>
    </source>
</evidence>
<organism evidence="2 3">
    <name type="scientific">Pseudoalteromonas ruthenica</name>
    <dbReference type="NCBI Taxonomy" id="151081"/>
    <lineage>
        <taxon>Bacteria</taxon>
        <taxon>Pseudomonadati</taxon>
        <taxon>Pseudomonadota</taxon>
        <taxon>Gammaproteobacteria</taxon>
        <taxon>Alteromonadales</taxon>
        <taxon>Pseudoalteromonadaceae</taxon>
        <taxon>Pseudoalteromonas</taxon>
    </lineage>
</organism>
<dbReference type="Proteomes" id="UP000305874">
    <property type="component" value="Unassembled WGS sequence"/>
</dbReference>
<feature type="non-terminal residue" evidence="2">
    <location>
        <position position="42"/>
    </location>
</feature>
<proteinExistence type="predicted"/>
<reference evidence="2 3" key="1">
    <citation type="submission" date="2017-12" db="EMBL/GenBank/DDBJ databases">
        <authorList>
            <person name="Paulsen S."/>
            <person name="Gram L.K."/>
        </authorList>
    </citation>
    <scope>NUCLEOTIDE SEQUENCE [LARGE SCALE GENOMIC DNA]</scope>
    <source>
        <strain evidence="2 3">S2897</strain>
    </source>
</reference>
<comment type="caution">
    <text evidence="2">The sequence shown here is derived from an EMBL/GenBank/DDBJ whole genome shotgun (WGS) entry which is preliminary data.</text>
</comment>
<dbReference type="EMBL" id="PNCG01000996">
    <property type="protein sequence ID" value="TMP68374.1"/>
    <property type="molecule type" value="Genomic_DNA"/>
</dbReference>
<sequence length="42" mass="4990">MTRYGIALKSIWIKECIRFLRIWVQTLVPPAITMTLYFVIFG</sequence>